<keyword evidence="3" id="KW-1185">Reference proteome</keyword>
<dbReference type="OrthoDB" id="326898at2"/>
<dbReference type="AlphaFoldDB" id="A0A2M9ZJP7"/>
<evidence type="ECO:0000313" key="3">
    <source>
        <dbReference type="Proteomes" id="UP000231962"/>
    </source>
</evidence>
<gene>
    <name evidence="1" type="ORF">CH360_10585</name>
    <name evidence="2" type="ORF">CH373_15245</name>
</gene>
<evidence type="ECO:0000313" key="1">
    <source>
        <dbReference type="EMBL" id="PJZ69451.1"/>
    </source>
</evidence>
<proteinExistence type="predicted"/>
<dbReference type="Proteomes" id="UP000231990">
    <property type="component" value="Unassembled WGS sequence"/>
</dbReference>
<dbReference type="EMBL" id="NPDZ01000011">
    <property type="protein sequence ID" value="PJZ72276.1"/>
    <property type="molecule type" value="Genomic_DNA"/>
</dbReference>
<evidence type="ECO:0000313" key="4">
    <source>
        <dbReference type="Proteomes" id="UP000231990"/>
    </source>
</evidence>
<organism evidence="2 4">
    <name type="scientific">Leptospira perolatii</name>
    <dbReference type="NCBI Taxonomy" id="2023191"/>
    <lineage>
        <taxon>Bacteria</taxon>
        <taxon>Pseudomonadati</taxon>
        <taxon>Spirochaetota</taxon>
        <taxon>Spirochaetia</taxon>
        <taxon>Leptospirales</taxon>
        <taxon>Leptospiraceae</taxon>
        <taxon>Leptospira</taxon>
    </lineage>
</organism>
<evidence type="ECO:0000313" key="2">
    <source>
        <dbReference type="EMBL" id="PJZ72276.1"/>
    </source>
</evidence>
<comment type="caution">
    <text evidence="2">The sequence shown here is derived from an EMBL/GenBank/DDBJ whole genome shotgun (WGS) entry which is preliminary data.</text>
</comment>
<accession>A0A2M9ZJP7</accession>
<name>A0A2M9ZJP7_9LEPT</name>
<dbReference type="EMBL" id="NPDY01000009">
    <property type="protein sequence ID" value="PJZ69451.1"/>
    <property type="molecule type" value="Genomic_DNA"/>
</dbReference>
<dbReference type="RefSeq" id="WP_100714013.1">
    <property type="nucleotide sequence ID" value="NZ_NPDY01000009.1"/>
</dbReference>
<protein>
    <submittedName>
        <fullName evidence="2">Uncharacterized protein</fullName>
    </submittedName>
</protein>
<dbReference type="Proteomes" id="UP000231962">
    <property type="component" value="Unassembled WGS sequence"/>
</dbReference>
<sequence>MNLKDLHRIETTKSSWKDFVEYSIGTPFYIQAKENTGSLVESIQLALFHDYLSTFSEEERRRYLSDETEFLRSAQAFVDILENTRYAKSGYNKSDRSLFLGMVKSLLKEYMDSEGNVIDLERYHFYRCIVRFCSNLEYIHRVYDRFKTYNTSFSGV</sequence>
<reference evidence="3 4" key="1">
    <citation type="submission" date="2017-07" db="EMBL/GenBank/DDBJ databases">
        <title>Leptospira spp. isolated from tropical soils.</title>
        <authorList>
            <person name="Thibeaux R."/>
            <person name="Iraola G."/>
            <person name="Ferres I."/>
            <person name="Bierque E."/>
            <person name="Girault D."/>
            <person name="Soupe-Gilbert M.-E."/>
            <person name="Picardeau M."/>
            <person name="Goarant C."/>
        </authorList>
    </citation>
    <scope>NUCLEOTIDE SEQUENCE [LARGE SCALE GENOMIC DNA]</scope>
    <source>
        <strain evidence="2 4">FH1-B-B1</strain>
        <strain evidence="1 3">FH1-B-C1</strain>
    </source>
</reference>